<dbReference type="eggNOG" id="COG2931">
    <property type="taxonomic scope" value="Bacteria"/>
</dbReference>
<evidence type="ECO:0000313" key="1">
    <source>
        <dbReference type="EMBL" id="EKT53357.1"/>
    </source>
</evidence>
<dbReference type="OrthoDB" id="1676884at2"/>
<evidence type="ECO:0000313" key="2">
    <source>
        <dbReference type="Proteomes" id="UP000009336"/>
    </source>
</evidence>
<dbReference type="Proteomes" id="UP000009336">
    <property type="component" value="Unassembled WGS sequence"/>
</dbReference>
<dbReference type="AlphaFoldDB" id="K8W7C7"/>
<dbReference type="EMBL" id="AKKL01000052">
    <property type="protein sequence ID" value="EKT53357.1"/>
    <property type="molecule type" value="Genomic_DNA"/>
</dbReference>
<dbReference type="PANTHER" id="PTHR39431:SF1">
    <property type="entry name" value="FRPA_C-RELATED PROTEIN"/>
    <property type="match status" value="1"/>
</dbReference>
<dbReference type="RefSeq" id="WP_008913688.1">
    <property type="nucleotide sequence ID" value="NZ_KB233226.1"/>
</dbReference>
<comment type="caution">
    <text evidence="1">The sequence shown here is derived from an EMBL/GenBank/DDBJ whole genome shotgun (WGS) entry which is preliminary data.</text>
</comment>
<dbReference type="PANTHER" id="PTHR39431">
    <property type="entry name" value="FRPA/C-RELATED PROTEIN"/>
    <property type="match status" value="1"/>
</dbReference>
<dbReference type="STRING" id="1141662.OOA_18609"/>
<gene>
    <name evidence="1" type="ORF">OOA_18609</name>
</gene>
<proteinExistence type="predicted"/>
<dbReference type="PATRIC" id="fig|1141662.3.peg.3782"/>
<reference evidence="1 2" key="1">
    <citation type="journal article" date="2012" name="BMC Genomics">
        <title>Comparative genomics of bacteria in the genus Providencia isolated from wild Drosophila melanogaster.</title>
        <authorList>
            <person name="Galac M.R."/>
            <person name="Lazzaro B.P."/>
        </authorList>
    </citation>
    <scope>NUCLEOTIDE SEQUENCE [LARGE SCALE GENOMIC DNA]</scope>
    <source>
        <strain evidence="1 2">DSM 19968</strain>
    </source>
</reference>
<accession>K8W7C7</accession>
<dbReference type="HOGENOM" id="CLU_056930_0_0_6"/>
<protein>
    <submittedName>
        <fullName evidence="1">Uncharacterized protein</fullName>
    </submittedName>
</protein>
<sequence length="416" mass="46599">MTKPIKHLQMFKLEDMNVQQDLGPNFDPLEPRPPSFTIHVAPRGSQIYDEQGNITDKTSDFGHTYMTVSGLNPATGKYEQTSIGLSPREDWGSSKDNLSFNDHIRYKDASTLTILSNSERFRNDLNNLFNVVNDYRSGKTLPPNYNPFSLTGEKTCGKFIQAVLKKAGIQGVQIPLLPDDAYEDLQELADDYRTPLVIDLNGNGVQTLADSFGVSFDFEEKGTKSQTGWVHPDDGLLVWDKNKDGLINHGEELFGDDSLLSNNIKAKDGFSALSEFDSNADGIIDRSDSQWSELKVWQDKNSDGISQSHELTTLEKLGTKSIELNVKETNFYDDNGNFHKLMAKVNWDDGKQTDITDVLFHQKMPSIQMPSIQQTVDKMIDDIVSFTQLSNGNTALIAHLATEYSYTASLATNYLR</sequence>
<keyword evidence="2" id="KW-1185">Reference proteome</keyword>
<organism evidence="1 2">
    <name type="scientific">Providencia burhodogranariea DSM 19968</name>
    <dbReference type="NCBI Taxonomy" id="1141662"/>
    <lineage>
        <taxon>Bacteria</taxon>
        <taxon>Pseudomonadati</taxon>
        <taxon>Pseudomonadota</taxon>
        <taxon>Gammaproteobacteria</taxon>
        <taxon>Enterobacterales</taxon>
        <taxon>Morganellaceae</taxon>
        <taxon>Providencia</taxon>
    </lineage>
</organism>
<name>K8W7C7_9GAMM</name>